<keyword evidence="3" id="KW-1185">Reference proteome</keyword>
<evidence type="ECO:0000313" key="2">
    <source>
        <dbReference type="EMBL" id="SKA61407.1"/>
    </source>
</evidence>
<proteinExistence type="predicted"/>
<evidence type="ECO:0000313" key="3">
    <source>
        <dbReference type="Proteomes" id="UP000242432"/>
    </source>
</evidence>
<keyword evidence="1" id="KW-0812">Transmembrane</keyword>
<protein>
    <submittedName>
        <fullName evidence="2">Uncharacterized protein</fullName>
    </submittedName>
</protein>
<dbReference type="AlphaFoldDB" id="A0A1T4V8Y5"/>
<dbReference type="STRING" id="83771.SAMN02910357_00811"/>
<evidence type="ECO:0000256" key="1">
    <source>
        <dbReference type="SAM" id="Phobius"/>
    </source>
</evidence>
<feature type="transmembrane region" description="Helical" evidence="1">
    <location>
        <begin position="66"/>
        <end position="85"/>
    </location>
</feature>
<dbReference type="Proteomes" id="UP000242432">
    <property type="component" value="Unassembled WGS sequence"/>
</dbReference>
<dbReference type="EMBL" id="FUXX01000014">
    <property type="protein sequence ID" value="SKA61407.1"/>
    <property type="molecule type" value="Genomic_DNA"/>
</dbReference>
<reference evidence="3" key="1">
    <citation type="submission" date="2017-02" db="EMBL/GenBank/DDBJ databases">
        <authorList>
            <person name="Varghese N."/>
            <person name="Submissions S."/>
        </authorList>
    </citation>
    <scope>NUCLEOTIDE SEQUENCE [LARGE SCALE GENOMIC DNA]</scope>
    <source>
        <strain evidence="3">DSM 3072</strain>
    </source>
</reference>
<sequence length="358" mass="40799">MEDLIIILLLLAVIAVVLNQFNYRLALCMFPDTVKVTKWQGLLGWYGWVNLFVALPFLWDGDFSQGMYPLILGLIPAVVSIFTVLKFNDDRNVELRRDSKVCFNDNGEVLEPCNDVYGYLNNYSQRMKAIGPKYFFKEIFAREKSNKTLADGLLENTPEVTVDTLKSLPWVLDGAVDVKAQYIFLLEYMTSRYDNKKLYENLQVFCEKSKAIAKLLEIKFNAVPYNIAKFIAEADLTVSLLEKTSSDYSIAVDGESLENSEKILYVSTSPMYKINQNLSPVFRAIVAKFAKLTSKDEGTIILTSKKIIVKTPYSKSDFPISDAVFSFGDDISFDNSNYFCVLDTNFFRFVMLNLNKTL</sequence>
<accession>A0A1T4V8Y5</accession>
<gene>
    <name evidence="2" type="ORF">SAMN02745213_01084</name>
</gene>
<feature type="transmembrane region" description="Helical" evidence="1">
    <location>
        <begin position="43"/>
        <end position="59"/>
    </location>
</feature>
<organism evidence="2 3">
    <name type="scientific">Succinivibrio dextrinosolvens DSM 3072</name>
    <dbReference type="NCBI Taxonomy" id="1123324"/>
    <lineage>
        <taxon>Bacteria</taxon>
        <taxon>Pseudomonadati</taxon>
        <taxon>Pseudomonadota</taxon>
        <taxon>Gammaproteobacteria</taxon>
        <taxon>Aeromonadales</taxon>
        <taxon>Succinivibrionaceae</taxon>
        <taxon>Succinivibrio</taxon>
    </lineage>
</organism>
<dbReference type="RefSeq" id="WP_078928588.1">
    <property type="nucleotide sequence ID" value="NZ_FUXX01000014.1"/>
</dbReference>
<keyword evidence="1" id="KW-1133">Transmembrane helix</keyword>
<keyword evidence="1" id="KW-0472">Membrane</keyword>
<name>A0A1T4V8Y5_9GAMM</name>